<dbReference type="Gene3D" id="1.10.10.60">
    <property type="entry name" value="Homeodomain-like"/>
    <property type="match status" value="3"/>
</dbReference>
<keyword evidence="4" id="KW-0238">DNA-binding</keyword>
<evidence type="ECO:0000313" key="11">
    <source>
        <dbReference type="Proteomes" id="UP000095751"/>
    </source>
</evidence>
<dbReference type="KEGG" id="fcy:FRACYDRAFT_185784"/>
<feature type="domain" description="HTH myb-type" evidence="9">
    <location>
        <begin position="26"/>
        <end position="70"/>
    </location>
</feature>
<dbReference type="InParanoid" id="A0A1E7FEX6"/>
<gene>
    <name evidence="10" type="ORF">FRACYDRAFT_185784</name>
</gene>
<evidence type="ECO:0000259" key="9">
    <source>
        <dbReference type="PROSITE" id="PS51294"/>
    </source>
</evidence>
<evidence type="ECO:0000256" key="1">
    <source>
        <dbReference type="ARBA" id="ARBA00004123"/>
    </source>
</evidence>
<keyword evidence="5" id="KW-0804">Transcription</keyword>
<dbReference type="InterPro" id="IPR001005">
    <property type="entry name" value="SANT/Myb"/>
</dbReference>
<name>A0A1E7FEX6_9STRA</name>
<evidence type="ECO:0000256" key="2">
    <source>
        <dbReference type="ARBA" id="ARBA00022737"/>
    </source>
</evidence>
<feature type="domain" description="HTH myb-type" evidence="9">
    <location>
        <begin position="71"/>
        <end position="126"/>
    </location>
</feature>
<dbReference type="SUPFAM" id="SSF46689">
    <property type="entry name" value="Homeodomain-like"/>
    <property type="match status" value="2"/>
</dbReference>
<dbReference type="CDD" id="cd00167">
    <property type="entry name" value="SANT"/>
    <property type="match status" value="3"/>
</dbReference>
<dbReference type="InterPro" id="IPR009057">
    <property type="entry name" value="Homeodomain-like_sf"/>
</dbReference>
<evidence type="ECO:0000256" key="3">
    <source>
        <dbReference type="ARBA" id="ARBA00023015"/>
    </source>
</evidence>
<dbReference type="PROSITE" id="PS51294">
    <property type="entry name" value="HTH_MYB"/>
    <property type="match status" value="3"/>
</dbReference>
<feature type="non-terminal residue" evidence="10">
    <location>
        <position position="178"/>
    </location>
</feature>
<dbReference type="InterPro" id="IPR050560">
    <property type="entry name" value="MYB_TF"/>
</dbReference>
<dbReference type="FunFam" id="1.10.10.60:FF:000016">
    <property type="entry name" value="Transcriptional activator Myb isoform A"/>
    <property type="match status" value="1"/>
</dbReference>
<feature type="domain" description="Myb-like" evidence="8">
    <location>
        <begin position="71"/>
        <end position="122"/>
    </location>
</feature>
<dbReference type="OrthoDB" id="2143914at2759"/>
<dbReference type="FunFam" id="1.10.10.60:FF:000010">
    <property type="entry name" value="Transcriptional activator Myb isoform A"/>
    <property type="match status" value="1"/>
</dbReference>
<feature type="domain" description="HTH myb-type" evidence="9">
    <location>
        <begin position="128"/>
        <end position="177"/>
    </location>
</feature>
<evidence type="ECO:0000313" key="10">
    <source>
        <dbReference type="EMBL" id="OEU16721.1"/>
    </source>
</evidence>
<dbReference type="Proteomes" id="UP000095751">
    <property type="component" value="Unassembled WGS sequence"/>
</dbReference>
<feature type="domain" description="Myb-like" evidence="8">
    <location>
        <begin position="123"/>
        <end position="173"/>
    </location>
</feature>
<keyword evidence="11" id="KW-1185">Reference proteome</keyword>
<evidence type="ECO:0000256" key="6">
    <source>
        <dbReference type="ARBA" id="ARBA00023242"/>
    </source>
</evidence>
<reference evidence="10 11" key="1">
    <citation type="submission" date="2016-09" db="EMBL/GenBank/DDBJ databases">
        <title>Extensive genetic diversity and differential bi-allelic expression allows diatom success in the polar Southern Ocean.</title>
        <authorList>
            <consortium name="DOE Joint Genome Institute"/>
            <person name="Mock T."/>
            <person name="Otillar R.P."/>
            <person name="Strauss J."/>
            <person name="Dupont C."/>
            <person name="Frickenhaus S."/>
            <person name="Maumus F."/>
            <person name="Mcmullan M."/>
            <person name="Sanges R."/>
            <person name="Schmutz J."/>
            <person name="Toseland A."/>
            <person name="Valas R."/>
            <person name="Veluchamy A."/>
            <person name="Ward B.J."/>
            <person name="Allen A."/>
            <person name="Barry K."/>
            <person name="Falciatore A."/>
            <person name="Ferrante M."/>
            <person name="Fortunato A.E."/>
            <person name="Gloeckner G."/>
            <person name="Gruber A."/>
            <person name="Hipkin R."/>
            <person name="Janech M."/>
            <person name="Kroth P."/>
            <person name="Leese F."/>
            <person name="Lindquist E."/>
            <person name="Lyon B.R."/>
            <person name="Martin J."/>
            <person name="Mayer C."/>
            <person name="Parker M."/>
            <person name="Quesneville H."/>
            <person name="Raymond J."/>
            <person name="Uhlig C."/>
            <person name="Valentin K.U."/>
            <person name="Worden A.Z."/>
            <person name="Armbrust E.V."/>
            <person name="Bowler C."/>
            <person name="Green B."/>
            <person name="Moulton V."/>
            <person name="Van Oosterhout C."/>
            <person name="Grigoriev I."/>
        </authorList>
    </citation>
    <scope>NUCLEOTIDE SEQUENCE [LARGE SCALE GENOMIC DNA]</scope>
    <source>
        <strain evidence="10 11">CCMP1102</strain>
    </source>
</reference>
<keyword evidence="3" id="KW-0805">Transcription regulation</keyword>
<dbReference type="SMART" id="SM00717">
    <property type="entry name" value="SANT"/>
    <property type="match status" value="3"/>
</dbReference>
<feature type="domain" description="Myb-like" evidence="8">
    <location>
        <begin position="26"/>
        <end position="70"/>
    </location>
</feature>
<comment type="subcellular location">
    <subcellularLocation>
        <location evidence="1">Nucleus</location>
    </subcellularLocation>
</comment>
<evidence type="ECO:0000256" key="7">
    <source>
        <dbReference type="SAM" id="MobiDB-lite"/>
    </source>
</evidence>
<dbReference type="GO" id="GO:0000981">
    <property type="term" value="F:DNA-binding transcription factor activity, RNA polymerase II-specific"/>
    <property type="evidence" value="ECO:0007669"/>
    <property type="project" value="TreeGrafter"/>
</dbReference>
<feature type="region of interest" description="Disordered" evidence="7">
    <location>
        <begin position="1"/>
        <end position="24"/>
    </location>
</feature>
<dbReference type="EMBL" id="KV784358">
    <property type="protein sequence ID" value="OEU16721.1"/>
    <property type="molecule type" value="Genomic_DNA"/>
</dbReference>
<dbReference type="GO" id="GO:0000978">
    <property type="term" value="F:RNA polymerase II cis-regulatory region sequence-specific DNA binding"/>
    <property type="evidence" value="ECO:0007669"/>
    <property type="project" value="TreeGrafter"/>
</dbReference>
<evidence type="ECO:0000259" key="8">
    <source>
        <dbReference type="PROSITE" id="PS50090"/>
    </source>
</evidence>
<protein>
    <submittedName>
        <fullName evidence="10">Ternary protein-Dna Complex1</fullName>
    </submittedName>
</protein>
<dbReference type="PROSITE" id="PS50090">
    <property type="entry name" value="MYB_LIKE"/>
    <property type="match status" value="3"/>
</dbReference>
<dbReference type="PANTHER" id="PTHR45614">
    <property type="entry name" value="MYB PROTEIN-RELATED"/>
    <property type="match status" value="1"/>
</dbReference>
<keyword evidence="6" id="KW-0539">Nucleus</keyword>
<dbReference type="AlphaFoldDB" id="A0A1E7FEX6"/>
<dbReference type="PANTHER" id="PTHR45614:SF25">
    <property type="entry name" value="MYB PROTEIN"/>
    <property type="match status" value="1"/>
</dbReference>
<accession>A0A1E7FEX6</accession>
<proteinExistence type="predicted"/>
<dbReference type="GO" id="GO:0005634">
    <property type="term" value="C:nucleus"/>
    <property type="evidence" value="ECO:0007669"/>
    <property type="project" value="UniProtKB-SubCell"/>
</dbReference>
<dbReference type="Pfam" id="PF00249">
    <property type="entry name" value="Myb_DNA-binding"/>
    <property type="match status" value="3"/>
</dbReference>
<sequence length="178" mass="20489">MPHHHTSTPGVGPYTAASGGKKQAIKWTKHEDETLKEAVEEHGAKNWKLISSRLPGRSEVQCLHRWQKVLKPSLVKGPWTAEEDRKVVELVKKHGAKKWSLIATNLPGRIGKQCRERWHNHLNPDISKEAWKEDEDRTILESHITLGNRWAEIAKMLPGRTDNAIKNHWNSSMRRKIE</sequence>
<dbReference type="InterPro" id="IPR017930">
    <property type="entry name" value="Myb_dom"/>
</dbReference>
<organism evidence="10 11">
    <name type="scientific">Fragilariopsis cylindrus CCMP1102</name>
    <dbReference type="NCBI Taxonomy" id="635003"/>
    <lineage>
        <taxon>Eukaryota</taxon>
        <taxon>Sar</taxon>
        <taxon>Stramenopiles</taxon>
        <taxon>Ochrophyta</taxon>
        <taxon>Bacillariophyta</taxon>
        <taxon>Bacillariophyceae</taxon>
        <taxon>Bacillariophycidae</taxon>
        <taxon>Bacillariales</taxon>
        <taxon>Bacillariaceae</taxon>
        <taxon>Fragilariopsis</taxon>
    </lineage>
</organism>
<keyword evidence="2" id="KW-0677">Repeat</keyword>
<evidence type="ECO:0000256" key="5">
    <source>
        <dbReference type="ARBA" id="ARBA00023163"/>
    </source>
</evidence>
<evidence type="ECO:0000256" key="4">
    <source>
        <dbReference type="ARBA" id="ARBA00023125"/>
    </source>
</evidence>